<dbReference type="PANTHER" id="PTHR36427:SF3">
    <property type="entry name" value="LARGE RIBOSOMAL SUBUNIT PROTEIN UL1M"/>
    <property type="match status" value="1"/>
</dbReference>
<dbReference type="EMBL" id="CAVNYO010000273">
    <property type="protein sequence ID" value="CAK5273282.1"/>
    <property type="molecule type" value="Genomic_DNA"/>
</dbReference>
<dbReference type="AlphaFoldDB" id="A0AAD2K190"/>
<dbReference type="Pfam" id="PF03946">
    <property type="entry name" value="Ribosomal_L11_N"/>
    <property type="match status" value="1"/>
</dbReference>
<dbReference type="SUPFAM" id="SSF56808">
    <property type="entry name" value="Ribosomal protein L1"/>
    <property type="match status" value="1"/>
</dbReference>
<protein>
    <recommendedName>
        <fullName evidence="7">NusG-like N-terminal domain-containing protein</fullName>
    </recommendedName>
</protein>
<sequence>MSEKEQKQWYVIRAIGGKEKKVKEYIETEVQNSHLEDYISQVLIPTEKVYQIKNGKKISREKVSYPGYVLVEAALVGEIPFMLRNTPNVLGFLGDTKASSMVATPLRPQEVSRILGRVDELSVSEEENEVPFFEGETVKVTDGPFSAFRIKGGAANPSPPVGPALGSKGVNIMDFCKQFNARTQDKAGKVLPVIITVYGDKSFDFIIKQPPVAVQLKEAAKLQSGSAEPNRKKAYKLSEAAALLKEITFTKFDASVDLDVRLGVDPETEATEAGADYVGLDEYIEKIKGGWTDVDVIITTPNVMAKVDGYRYDGSRKAVKEVKAGKIDFKVDKFGIVHSSIGKIAFSAEQIVDNANEFMNVIMKLKPATAKEQTAALRKLCFEKEVKLVVAKNTLFIKALEQTGKINEEVLPSLKGETAIMFANVGKSPAKLIKEFRKANPKPVLKAACVEDCIYLGDAAVEELVNIKSREELIGDIIGLLQSPAKNVISALQGSAGQKIAGLVKTLEARDNISGRFAGGRYRKSA</sequence>
<dbReference type="InterPro" id="IPR043141">
    <property type="entry name" value="Ribosomal_uL10-like_sf"/>
</dbReference>
<dbReference type="InterPro" id="IPR036735">
    <property type="entry name" value="NGN_dom_sf"/>
</dbReference>
<keyword evidence="6" id="KW-0687">Ribonucleoprotein</keyword>
<evidence type="ECO:0000256" key="6">
    <source>
        <dbReference type="ARBA" id="ARBA00023274"/>
    </source>
</evidence>
<dbReference type="GO" id="GO:0006412">
    <property type="term" value="P:translation"/>
    <property type="evidence" value="ECO:0007669"/>
    <property type="project" value="InterPro"/>
</dbReference>
<evidence type="ECO:0000256" key="1">
    <source>
        <dbReference type="ARBA" id="ARBA00008889"/>
    </source>
</evidence>
<keyword evidence="5" id="KW-0804">Transcription</keyword>
<dbReference type="GO" id="GO:0005840">
    <property type="term" value="C:ribosome"/>
    <property type="evidence" value="ECO:0007669"/>
    <property type="project" value="UniProtKB-KW"/>
</dbReference>
<dbReference type="Gene3D" id="3.30.70.940">
    <property type="entry name" value="NusG, N-terminal domain"/>
    <property type="match status" value="1"/>
</dbReference>
<keyword evidence="4" id="KW-0689">Ribosomal protein</keyword>
<dbReference type="SMART" id="SM00649">
    <property type="entry name" value="RL11"/>
    <property type="match status" value="1"/>
</dbReference>
<reference evidence="8" key="1">
    <citation type="submission" date="2023-11" db="EMBL/GenBank/DDBJ databases">
        <authorList>
            <person name="De Vega J J."/>
            <person name="De Vega J J."/>
        </authorList>
    </citation>
    <scope>NUCLEOTIDE SEQUENCE</scope>
</reference>
<dbReference type="InterPro" id="IPR006645">
    <property type="entry name" value="NGN-like_dom"/>
</dbReference>
<dbReference type="HAMAP" id="MF_00736">
    <property type="entry name" value="Ribosomal_uL11"/>
    <property type="match status" value="1"/>
</dbReference>
<comment type="similarity">
    <text evidence="1">Belongs to the universal ribosomal protein uL10 family.</text>
</comment>
<proteinExistence type="inferred from homology"/>
<evidence type="ECO:0000256" key="2">
    <source>
        <dbReference type="ARBA" id="ARBA00010531"/>
    </source>
</evidence>
<dbReference type="CDD" id="cd09891">
    <property type="entry name" value="NGN_Bact_1"/>
    <property type="match status" value="1"/>
</dbReference>
<dbReference type="Gene3D" id="3.30.190.20">
    <property type="match status" value="1"/>
</dbReference>
<keyword evidence="9" id="KW-1185">Reference proteome</keyword>
<dbReference type="InterPro" id="IPR016095">
    <property type="entry name" value="Ribosomal_uL1_3-a/b-sand"/>
</dbReference>
<dbReference type="Pfam" id="PF00466">
    <property type="entry name" value="Ribosomal_L10"/>
    <property type="match status" value="1"/>
</dbReference>
<dbReference type="InterPro" id="IPR023674">
    <property type="entry name" value="Ribosomal_uL1-like"/>
</dbReference>
<dbReference type="CDD" id="cd00349">
    <property type="entry name" value="Ribosomal_L11"/>
    <property type="match status" value="1"/>
</dbReference>
<dbReference type="Proteomes" id="UP001295794">
    <property type="component" value="Unassembled WGS sequence"/>
</dbReference>
<dbReference type="Pfam" id="PF02357">
    <property type="entry name" value="NusG"/>
    <property type="match status" value="1"/>
</dbReference>
<evidence type="ECO:0000256" key="5">
    <source>
        <dbReference type="ARBA" id="ARBA00023163"/>
    </source>
</evidence>
<dbReference type="Gene3D" id="3.30.70.1730">
    <property type="match status" value="1"/>
</dbReference>
<comment type="caution">
    <text evidence="8">The sequence shown here is derived from an EMBL/GenBank/DDBJ whole genome shotgun (WGS) entry which is preliminary data.</text>
</comment>
<dbReference type="GO" id="GO:0003735">
    <property type="term" value="F:structural constituent of ribosome"/>
    <property type="evidence" value="ECO:0007669"/>
    <property type="project" value="InterPro"/>
</dbReference>
<dbReference type="NCBIfam" id="NF000955">
    <property type="entry name" value="PRK00099.1-1"/>
    <property type="match status" value="1"/>
</dbReference>
<dbReference type="SUPFAM" id="SSF160369">
    <property type="entry name" value="Ribosomal protein L10-like"/>
    <property type="match status" value="1"/>
</dbReference>
<dbReference type="SUPFAM" id="SSF54747">
    <property type="entry name" value="Ribosomal L11/L12e N-terminal domain"/>
    <property type="match status" value="1"/>
</dbReference>
<evidence type="ECO:0000256" key="3">
    <source>
        <dbReference type="ARBA" id="ARBA00010537"/>
    </source>
</evidence>
<accession>A0AAD2K190</accession>
<evidence type="ECO:0000313" key="8">
    <source>
        <dbReference type="EMBL" id="CAK5273282.1"/>
    </source>
</evidence>
<evidence type="ECO:0000259" key="7">
    <source>
        <dbReference type="SMART" id="SM00738"/>
    </source>
</evidence>
<evidence type="ECO:0000256" key="4">
    <source>
        <dbReference type="ARBA" id="ARBA00022980"/>
    </source>
</evidence>
<dbReference type="SMART" id="SM00738">
    <property type="entry name" value="NGN"/>
    <property type="match status" value="1"/>
</dbReference>
<organism evidence="8 9">
    <name type="scientific">Mycena citricolor</name>
    <dbReference type="NCBI Taxonomy" id="2018698"/>
    <lineage>
        <taxon>Eukaryota</taxon>
        <taxon>Fungi</taxon>
        <taxon>Dikarya</taxon>
        <taxon>Basidiomycota</taxon>
        <taxon>Agaricomycotina</taxon>
        <taxon>Agaricomycetes</taxon>
        <taxon>Agaricomycetidae</taxon>
        <taxon>Agaricales</taxon>
        <taxon>Marasmiineae</taxon>
        <taxon>Mycenaceae</taxon>
        <taxon>Mycena</taxon>
    </lineage>
</organism>
<comment type="similarity">
    <text evidence="2">Belongs to the universal ribosomal protein uL1 family.</text>
</comment>
<dbReference type="GO" id="GO:1990904">
    <property type="term" value="C:ribonucleoprotein complex"/>
    <property type="evidence" value="ECO:0007669"/>
    <property type="project" value="UniProtKB-KW"/>
</dbReference>
<dbReference type="Gene3D" id="3.30.1550.10">
    <property type="entry name" value="Ribosomal protein L11/L12, N-terminal domain"/>
    <property type="match status" value="1"/>
</dbReference>
<dbReference type="InterPro" id="IPR001790">
    <property type="entry name" value="Ribosomal_uL10"/>
</dbReference>
<dbReference type="Gene3D" id="3.40.50.790">
    <property type="match status" value="1"/>
</dbReference>
<dbReference type="InterPro" id="IPR020784">
    <property type="entry name" value="Ribosomal_uL11_N"/>
</dbReference>
<dbReference type="CDD" id="cd05797">
    <property type="entry name" value="Ribosomal_L10"/>
    <property type="match status" value="1"/>
</dbReference>
<dbReference type="GO" id="GO:0006354">
    <property type="term" value="P:DNA-templated transcription elongation"/>
    <property type="evidence" value="ECO:0007669"/>
    <property type="project" value="InterPro"/>
</dbReference>
<comment type="similarity">
    <text evidence="3">Belongs to the universal ribosomal protein uL11 family.</text>
</comment>
<dbReference type="Pfam" id="PF00687">
    <property type="entry name" value="Ribosomal_L1"/>
    <property type="match status" value="1"/>
</dbReference>
<dbReference type="PANTHER" id="PTHR36427">
    <property type="entry name" value="54S RIBOSOMAL PROTEIN L1, MITOCHONDRIAL"/>
    <property type="match status" value="1"/>
</dbReference>
<dbReference type="Gene3D" id="6.10.20.140">
    <property type="entry name" value="50S ribosomal protein L1, Chain A, Domain 1"/>
    <property type="match status" value="1"/>
</dbReference>
<name>A0AAD2K190_9AGAR</name>
<feature type="domain" description="NusG-like N-terminal" evidence="7">
    <location>
        <begin position="6"/>
        <end position="118"/>
    </location>
</feature>
<dbReference type="InterPro" id="IPR028364">
    <property type="entry name" value="Ribosomal_uL1/biogenesis"/>
</dbReference>
<dbReference type="SUPFAM" id="SSF82679">
    <property type="entry name" value="N-utilization substance G protein NusG, N-terminal domain"/>
    <property type="match status" value="1"/>
</dbReference>
<evidence type="ECO:0000313" key="9">
    <source>
        <dbReference type="Proteomes" id="UP001295794"/>
    </source>
</evidence>
<gene>
    <name evidence="8" type="ORF">MYCIT1_LOCUS19627</name>
</gene>
<dbReference type="InterPro" id="IPR047865">
    <property type="entry name" value="Ribosomal_uL10_bac_type"/>
</dbReference>
<dbReference type="InterPro" id="IPR047050">
    <property type="entry name" value="NGN"/>
</dbReference>
<dbReference type="InterPro" id="IPR000911">
    <property type="entry name" value="Ribosomal_uL11"/>
</dbReference>
<dbReference type="InterPro" id="IPR036796">
    <property type="entry name" value="Ribosomal_uL11_N_sf"/>
</dbReference>